<gene>
    <name evidence="3" type="ORF">ISU07_11145</name>
</gene>
<evidence type="ECO:0000259" key="2">
    <source>
        <dbReference type="Pfam" id="PF00561"/>
    </source>
</evidence>
<keyword evidence="3" id="KW-0378">Hydrolase</keyword>
<dbReference type="PANTHER" id="PTHR43433">
    <property type="entry name" value="HYDROLASE, ALPHA/BETA FOLD FAMILY PROTEIN"/>
    <property type="match status" value="1"/>
</dbReference>
<feature type="domain" description="AB hydrolase-1" evidence="2">
    <location>
        <begin position="25"/>
        <end position="263"/>
    </location>
</feature>
<keyword evidence="4" id="KW-1185">Reference proteome</keyword>
<accession>A0A930VBU8</accession>
<dbReference type="AlphaFoldDB" id="A0A930VBU8"/>
<name>A0A930VBU8_9ACTN</name>
<dbReference type="InterPro" id="IPR029058">
    <property type="entry name" value="AB_hydrolase_fold"/>
</dbReference>
<sequence length="284" mass="30401">MAEQLVDLGDVTLCVESFGDEAATTLLLISGACESMDGWDTSWCEELAAGGRRVVRYDHRDTGRSTASPPGRPTYTTQDLAGDPLRILDALGVPQAHLVGLSMGGGISQELAARHPGRVASVTLIATSPAGARADRSALPGPEPRIARTFEDPDPEPDWGDRDAVMTYLVEAYRPYAGSLGFDEDATRRMLEVVLDRTTDLQAANTNHWLLDGGPSEFAMADIGAPALVLHGTDDPMFPFPHGEALAREIPDARLEPMVGMGHERPPAALRGRATELILRHTSG</sequence>
<dbReference type="PANTHER" id="PTHR43433:SF5">
    <property type="entry name" value="AB HYDROLASE-1 DOMAIN-CONTAINING PROTEIN"/>
    <property type="match status" value="1"/>
</dbReference>
<evidence type="ECO:0000256" key="1">
    <source>
        <dbReference type="SAM" id="MobiDB-lite"/>
    </source>
</evidence>
<dbReference type="Pfam" id="PF00561">
    <property type="entry name" value="Abhydrolase_1"/>
    <property type="match status" value="1"/>
</dbReference>
<dbReference type="InterPro" id="IPR000073">
    <property type="entry name" value="AB_hydrolase_1"/>
</dbReference>
<reference evidence="3" key="1">
    <citation type="submission" date="2020-11" db="EMBL/GenBank/DDBJ databases">
        <title>Nocardioides sp. nov., isolated from Soil of Cynanchum wilfordii Hemsley rhizosphere.</title>
        <authorList>
            <person name="Lee J.-S."/>
            <person name="Suh M.K."/>
            <person name="Kim J.-S."/>
        </authorList>
    </citation>
    <scope>NUCLEOTIDE SEQUENCE</scope>
    <source>
        <strain evidence="3">KCTC 19275</strain>
    </source>
</reference>
<comment type="caution">
    <text evidence="3">The sequence shown here is derived from an EMBL/GenBank/DDBJ whole genome shotgun (WGS) entry which is preliminary data.</text>
</comment>
<evidence type="ECO:0000313" key="4">
    <source>
        <dbReference type="Proteomes" id="UP000640489"/>
    </source>
</evidence>
<dbReference type="InterPro" id="IPR050471">
    <property type="entry name" value="AB_hydrolase"/>
</dbReference>
<dbReference type="Proteomes" id="UP000640489">
    <property type="component" value="Unassembled WGS sequence"/>
</dbReference>
<dbReference type="SUPFAM" id="SSF53474">
    <property type="entry name" value="alpha/beta-Hydrolases"/>
    <property type="match status" value="1"/>
</dbReference>
<feature type="region of interest" description="Disordered" evidence="1">
    <location>
        <begin position="60"/>
        <end position="79"/>
    </location>
</feature>
<dbReference type="PRINTS" id="PR00111">
    <property type="entry name" value="ABHYDROLASE"/>
</dbReference>
<dbReference type="EMBL" id="JADKPN010000005">
    <property type="protein sequence ID" value="MBF4763682.1"/>
    <property type="molecule type" value="Genomic_DNA"/>
</dbReference>
<dbReference type="Gene3D" id="3.40.50.1820">
    <property type="entry name" value="alpha/beta hydrolase"/>
    <property type="match status" value="1"/>
</dbReference>
<organism evidence="3 4">
    <name type="scientific">Nocardioides islandensis</name>
    <dbReference type="NCBI Taxonomy" id="433663"/>
    <lineage>
        <taxon>Bacteria</taxon>
        <taxon>Bacillati</taxon>
        <taxon>Actinomycetota</taxon>
        <taxon>Actinomycetes</taxon>
        <taxon>Propionibacteriales</taxon>
        <taxon>Nocardioidaceae</taxon>
        <taxon>Nocardioides</taxon>
    </lineage>
</organism>
<evidence type="ECO:0000313" key="3">
    <source>
        <dbReference type="EMBL" id="MBF4763682.1"/>
    </source>
</evidence>
<proteinExistence type="predicted"/>
<protein>
    <submittedName>
        <fullName evidence="3">Alpha/beta hydrolase</fullName>
    </submittedName>
</protein>
<dbReference type="RefSeq" id="WP_194706856.1">
    <property type="nucleotide sequence ID" value="NZ_JADKPN010000005.1"/>
</dbReference>
<dbReference type="GO" id="GO:0004806">
    <property type="term" value="F:triacylglycerol lipase activity"/>
    <property type="evidence" value="ECO:0007669"/>
    <property type="project" value="TreeGrafter"/>
</dbReference>
<feature type="region of interest" description="Disordered" evidence="1">
    <location>
        <begin position="131"/>
        <end position="159"/>
    </location>
</feature>
<feature type="compositionally biased region" description="Polar residues" evidence="1">
    <location>
        <begin position="64"/>
        <end position="79"/>
    </location>
</feature>
<dbReference type="GO" id="GO:0046503">
    <property type="term" value="P:glycerolipid catabolic process"/>
    <property type="evidence" value="ECO:0007669"/>
    <property type="project" value="TreeGrafter"/>
</dbReference>